<proteinExistence type="predicted"/>
<evidence type="ECO:0000256" key="5">
    <source>
        <dbReference type="SAM" id="Phobius"/>
    </source>
</evidence>
<feature type="transmembrane region" description="Helical" evidence="5">
    <location>
        <begin position="105"/>
        <end position="129"/>
    </location>
</feature>
<feature type="transmembrane region" description="Helical" evidence="5">
    <location>
        <begin position="141"/>
        <end position="163"/>
    </location>
</feature>
<evidence type="ECO:0000256" key="1">
    <source>
        <dbReference type="ARBA" id="ARBA00004651"/>
    </source>
</evidence>
<feature type="transmembrane region" description="Helical" evidence="5">
    <location>
        <begin position="81"/>
        <end position="99"/>
    </location>
</feature>
<name>A0ABS2CHV8_9MICO</name>
<dbReference type="SUPFAM" id="SSF103473">
    <property type="entry name" value="MFS general substrate transporter"/>
    <property type="match status" value="1"/>
</dbReference>
<evidence type="ECO:0000256" key="3">
    <source>
        <dbReference type="ARBA" id="ARBA00022989"/>
    </source>
</evidence>
<evidence type="ECO:0000256" key="4">
    <source>
        <dbReference type="ARBA" id="ARBA00023136"/>
    </source>
</evidence>
<dbReference type="InterPro" id="IPR036259">
    <property type="entry name" value="MFS_trans_sf"/>
</dbReference>
<feature type="transmembrane region" description="Helical" evidence="5">
    <location>
        <begin position="50"/>
        <end position="69"/>
    </location>
</feature>
<dbReference type="EMBL" id="JAFDVD010000004">
    <property type="protein sequence ID" value="MBM6399370.1"/>
    <property type="molecule type" value="Genomic_DNA"/>
</dbReference>
<feature type="domain" description="Major facilitator superfamily (MFS) profile" evidence="6">
    <location>
        <begin position="1"/>
        <end position="389"/>
    </location>
</feature>
<dbReference type="InterPro" id="IPR011701">
    <property type="entry name" value="MFS"/>
</dbReference>
<dbReference type="PANTHER" id="PTHR23542">
    <property type="match status" value="1"/>
</dbReference>
<keyword evidence="2 5" id="KW-0812">Transmembrane</keyword>
<comment type="subcellular location">
    <subcellularLocation>
        <location evidence="1">Cell membrane</location>
        <topology evidence="1">Multi-pass membrane protein</topology>
    </subcellularLocation>
</comment>
<dbReference type="RefSeq" id="WP_204129860.1">
    <property type="nucleotide sequence ID" value="NZ_JAFDVD010000004.1"/>
</dbReference>
<dbReference type="Pfam" id="PF07690">
    <property type="entry name" value="MFS_1"/>
    <property type="match status" value="1"/>
</dbReference>
<evidence type="ECO:0000313" key="8">
    <source>
        <dbReference type="Proteomes" id="UP001430172"/>
    </source>
</evidence>
<accession>A0ABS2CHV8</accession>
<dbReference type="Gene3D" id="1.20.1250.20">
    <property type="entry name" value="MFS general substrate transporter like domains"/>
    <property type="match status" value="2"/>
</dbReference>
<protein>
    <submittedName>
        <fullName evidence="7">MFS transporter</fullName>
    </submittedName>
</protein>
<comment type="caution">
    <text evidence="7">The sequence shown here is derived from an EMBL/GenBank/DDBJ whole genome shotgun (WGS) entry which is preliminary data.</text>
</comment>
<reference evidence="7" key="1">
    <citation type="submission" date="2021-02" db="EMBL/GenBank/DDBJ databases">
        <title>Phycicoccus sp. MQZ13P-5T, whole genome shotgun sequence.</title>
        <authorList>
            <person name="Tuo L."/>
        </authorList>
    </citation>
    <scope>NUCLEOTIDE SEQUENCE</scope>
    <source>
        <strain evidence="7">MQZ13P-5</strain>
    </source>
</reference>
<keyword evidence="8" id="KW-1185">Reference proteome</keyword>
<dbReference type="PROSITE" id="PS50850">
    <property type="entry name" value="MFS"/>
    <property type="match status" value="1"/>
</dbReference>
<feature type="transmembrane region" description="Helical" evidence="5">
    <location>
        <begin position="21"/>
        <end position="44"/>
    </location>
</feature>
<evidence type="ECO:0000259" key="6">
    <source>
        <dbReference type="PROSITE" id="PS50850"/>
    </source>
</evidence>
<gene>
    <name evidence="7" type="ORF">JQN70_03120</name>
</gene>
<sequence>MTTVTLAPYRRVLSRPSLRRILVLGTLTRIPMFATPVLVALHVVTSLGHTYAMAGLVGAAVTAAVAVSGPWRGRLLDRHGLRAVVGPSVLVSGLCWGIAPWVGYWALLVLATVAGLFAVPISSVVRQALIAEVAEGDRRTAIALDSAAVELSFMVAPALAVLATTQWSTAWVLFVVQVLAVVAGLGVWLLDPRLRSEAEPGHARHTVRVTTWLRGPLLTVLVTVAATAVILSGSDLAFVGTVRGFGQTALLGLVLALWGLGSLVGGLLYGALSRDVPSRWLLLTLALVTVPMAAAGSVVLLGVLALVAGLLCAPTITATVDETARLVPAEVRGEAMGWHNSALTAGGALGAPFAGLVIDHYDGGAGFLAVAAVGFVVALAAFAVRPSRRGAQAPVEAPARAAHR</sequence>
<dbReference type="PANTHER" id="PTHR23542:SF1">
    <property type="entry name" value="MAJOR FACILITATOR SUPERFAMILY (MFS) PROFILE DOMAIN-CONTAINING PROTEIN"/>
    <property type="match status" value="1"/>
</dbReference>
<feature type="transmembrane region" description="Helical" evidence="5">
    <location>
        <begin position="281"/>
        <end position="311"/>
    </location>
</feature>
<feature type="transmembrane region" description="Helical" evidence="5">
    <location>
        <begin position="169"/>
        <end position="190"/>
    </location>
</feature>
<feature type="transmembrane region" description="Helical" evidence="5">
    <location>
        <begin position="365"/>
        <end position="384"/>
    </location>
</feature>
<dbReference type="Proteomes" id="UP001430172">
    <property type="component" value="Unassembled WGS sequence"/>
</dbReference>
<keyword evidence="4 5" id="KW-0472">Membrane</keyword>
<dbReference type="InterPro" id="IPR020846">
    <property type="entry name" value="MFS_dom"/>
</dbReference>
<evidence type="ECO:0000313" key="7">
    <source>
        <dbReference type="EMBL" id="MBM6399370.1"/>
    </source>
</evidence>
<feature type="transmembrane region" description="Helical" evidence="5">
    <location>
        <begin position="211"/>
        <end position="233"/>
    </location>
</feature>
<keyword evidence="3 5" id="KW-1133">Transmembrane helix</keyword>
<feature type="transmembrane region" description="Helical" evidence="5">
    <location>
        <begin position="245"/>
        <end position="269"/>
    </location>
</feature>
<organism evidence="7 8">
    <name type="scientific">Phycicoccus sonneratiae</name>
    <dbReference type="NCBI Taxonomy" id="2807628"/>
    <lineage>
        <taxon>Bacteria</taxon>
        <taxon>Bacillati</taxon>
        <taxon>Actinomycetota</taxon>
        <taxon>Actinomycetes</taxon>
        <taxon>Micrococcales</taxon>
        <taxon>Intrasporangiaceae</taxon>
        <taxon>Phycicoccus</taxon>
    </lineage>
</organism>
<evidence type="ECO:0000256" key="2">
    <source>
        <dbReference type="ARBA" id="ARBA00022692"/>
    </source>
</evidence>